<reference evidence="5" key="1">
    <citation type="submission" date="2020-05" db="EMBL/GenBank/DDBJ databases">
        <authorList>
            <person name="Chiriac C."/>
            <person name="Salcher M."/>
            <person name="Ghai R."/>
            <person name="Kavagutti S V."/>
        </authorList>
    </citation>
    <scope>NUCLEOTIDE SEQUENCE</scope>
</reference>
<dbReference type="EMBL" id="CAEZTD010000070">
    <property type="protein sequence ID" value="CAB4564480.1"/>
    <property type="molecule type" value="Genomic_DNA"/>
</dbReference>
<evidence type="ECO:0000256" key="3">
    <source>
        <dbReference type="ARBA" id="ARBA00023163"/>
    </source>
</evidence>
<evidence type="ECO:0000313" key="5">
    <source>
        <dbReference type="EMBL" id="CAB4564480.1"/>
    </source>
</evidence>
<dbReference type="Gene3D" id="1.10.10.10">
    <property type="entry name" value="Winged helix-like DNA-binding domain superfamily/Winged helix DNA-binding domain"/>
    <property type="match status" value="1"/>
</dbReference>
<dbReference type="NCBIfam" id="NF033788">
    <property type="entry name" value="HTH_metalloreg"/>
    <property type="match status" value="1"/>
</dbReference>
<sequence>MVELTLTPVDVASCAPVGLTAIIERPQAEALASLLKAIADPTRIQLLSLINASNNSEACVCNLTEPLALTQPTVSHHLKVLTDAGLIEREKRGTWVWYSVNQDRWRQLSKLLEL</sequence>
<dbReference type="InterPro" id="IPR001845">
    <property type="entry name" value="HTH_ArsR_DNA-bd_dom"/>
</dbReference>
<dbReference type="InterPro" id="IPR036390">
    <property type="entry name" value="WH_DNA-bd_sf"/>
</dbReference>
<organism evidence="5">
    <name type="scientific">freshwater metagenome</name>
    <dbReference type="NCBI Taxonomy" id="449393"/>
    <lineage>
        <taxon>unclassified sequences</taxon>
        <taxon>metagenomes</taxon>
        <taxon>ecological metagenomes</taxon>
    </lineage>
</organism>
<evidence type="ECO:0000259" key="4">
    <source>
        <dbReference type="PROSITE" id="PS50987"/>
    </source>
</evidence>
<gene>
    <name evidence="5" type="ORF">UFOPK1591_00947</name>
</gene>
<keyword evidence="2" id="KW-0238">DNA-binding</keyword>
<feature type="domain" description="HTH arsR-type" evidence="4">
    <location>
        <begin position="23"/>
        <end position="114"/>
    </location>
</feature>
<dbReference type="InterPro" id="IPR036388">
    <property type="entry name" value="WH-like_DNA-bd_sf"/>
</dbReference>
<name>A0A6J6DKA6_9ZZZZ</name>
<dbReference type="SMART" id="SM00418">
    <property type="entry name" value="HTH_ARSR"/>
    <property type="match status" value="1"/>
</dbReference>
<dbReference type="PRINTS" id="PR00778">
    <property type="entry name" value="HTHARSR"/>
</dbReference>
<keyword evidence="3" id="KW-0804">Transcription</keyword>
<dbReference type="Pfam" id="PF01022">
    <property type="entry name" value="HTH_5"/>
    <property type="match status" value="1"/>
</dbReference>
<dbReference type="CDD" id="cd00090">
    <property type="entry name" value="HTH_ARSR"/>
    <property type="match status" value="1"/>
</dbReference>
<keyword evidence="1" id="KW-0805">Transcription regulation</keyword>
<dbReference type="PROSITE" id="PS50987">
    <property type="entry name" value="HTH_ARSR_2"/>
    <property type="match status" value="1"/>
</dbReference>
<dbReference type="GO" id="GO:0003700">
    <property type="term" value="F:DNA-binding transcription factor activity"/>
    <property type="evidence" value="ECO:0007669"/>
    <property type="project" value="InterPro"/>
</dbReference>
<dbReference type="PANTHER" id="PTHR33154">
    <property type="entry name" value="TRANSCRIPTIONAL REGULATOR, ARSR FAMILY"/>
    <property type="match status" value="1"/>
</dbReference>
<accession>A0A6J6DKA6</accession>
<evidence type="ECO:0000256" key="2">
    <source>
        <dbReference type="ARBA" id="ARBA00023125"/>
    </source>
</evidence>
<evidence type="ECO:0000256" key="1">
    <source>
        <dbReference type="ARBA" id="ARBA00023015"/>
    </source>
</evidence>
<dbReference type="GO" id="GO:0003677">
    <property type="term" value="F:DNA binding"/>
    <property type="evidence" value="ECO:0007669"/>
    <property type="project" value="UniProtKB-KW"/>
</dbReference>
<dbReference type="InterPro" id="IPR051081">
    <property type="entry name" value="HTH_MetalResp_TranReg"/>
</dbReference>
<protein>
    <submittedName>
        <fullName evidence="5">Unannotated protein</fullName>
    </submittedName>
</protein>
<dbReference type="InterPro" id="IPR011991">
    <property type="entry name" value="ArsR-like_HTH"/>
</dbReference>
<dbReference type="AlphaFoldDB" id="A0A6J6DKA6"/>
<proteinExistence type="predicted"/>
<dbReference type="PANTHER" id="PTHR33154:SF18">
    <property type="entry name" value="ARSENICAL RESISTANCE OPERON REPRESSOR"/>
    <property type="match status" value="1"/>
</dbReference>
<dbReference type="SUPFAM" id="SSF46785">
    <property type="entry name" value="Winged helix' DNA-binding domain"/>
    <property type="match status" value="1"/>
</dbReference>